<dbReference type="Proteomes" id="UP000005710">
    <property type="component" value="Unassembled WGS sequence"/>
</dbReference>
<evidence type="ECO:0000256" key="8">
    <source>
        <dbReference type="HAMAP-Rule" id="MF_00066"/>
    </source>
</evidence>
<dbReference type="NCBIfam" id="TIGR00339">
    <property type="entry name" value="sopT"/>
    <property type="match status" value="1"/>
</dbReference>
<dbReference type="EC" id="2.7.7.4" evidence="8"/>
<evidence type="ECO:0000256" key="1">
    <source>
        <dbReference type="ARBA" id="ARBA00005048"/>
    </source>
</evidence>
<feature type="region of interest" description="Disordered" evidence="9">
    <location>
        <begin position="1"/>
        <end position="69"/>
    </location>
</feature>
<keyword evidence="13" id="KW-1185">Reference proteome</keyword>
<dbReference type="GO" id="GO:0005524">
    <property type="term" value="F:ATP binding"/>
    <property type="evidence" value="ECO:0007669"/>
    <property type="project" value="UniProtKB-KW"/>
</dbReference>
<dbReference type="PANTHER" id="PTHR43509">
    <property type="match status" value="1"/>
</dbReference>
<comment type="similarity">
    <text evidence="6 8">Belongs to the sulfate adenylyltransferase family.</text>
</comment>
<dbReference type="InterPro" id="IPR024951">
    <property type="entry name" value="Sulfurylase_cat_dom"/>
</dbReference>
<name>K6QDN1_9FIRM</name>
<accession>K6QDN1</accession>
<keyword evidence="3 8" id="KW-0548">Nucleotidyltransferase</keyword>
<keyword evidence="4 8" id="KW-0547">Nucleotide-binding</keyword>
<gene>
    <name evidence="8" type="primary">sat</name>
    <name evidence="12" type="ORF">ThesuDRAFT_00527</name>
</gene>
<dbReference type="GO" id="GO:0004781">
    <property type="term" value="F:sulfate adenylyltransferase (ATP) activity"/>
    <property type="evidence" value="ECO:0007669"/>
    <property type="project" value="UniProtKB-UniRule"/>
</dbReference>
<dbReference type="InterPro" id="IPR025980">
    <property type="entry name" value="ATP-Sase_PUA-like_dom"/>
</dbReference>
<dbReference type="SUPFAM" id="SSF52374">
    <property type="entry name" value="Nucleotidylyl transferase"/>
    <property type="match status" value="1"/>
</dbReference>
<dbReference type="InterPro" id="IPR002650">
    <property type="entry name" value="Sulphate_adenylyltransferase"/>
</dbReference>
<dbReference type="InterPro" id="IPR015947">
    <property type="entry name" value="PUA-like_sf"/>
</dbReference>
<comment type="catalytic activity">
    <reaction evidence="7 8">
        <text>sulfate + ATP + H(+) = adenosine 5'-phosphosulfate + diphosphate</text>
        <dbReference type="Rhea" id="RHEA:18133"/>
        <dbReference type="ChEBI" id="CHEBI:15378"/>
        <dbReference type="ChEBI" id="CHEBI:16189"/>
        <dbReference type="ChEBI" id="CHEBI:30616"/>
        <dbReference type="ChEBI" id="CHEBI:33019"/>
        <dbReference type="ChEBI" id="CHEBI:58243"/>
        <dbReference type="EC" id="2.7.7.4"/>
    </reaction>
</comment>
<dbReference type="eggNOG" id="COG2046">
    <property type="taxonomic scope" value="Bacteria"/>
</dbReference>
<dbReference type="InterPro" id="IPR014729">
    <property type="entry name" value="Rossmann-like_a/b/a_fold"/>
</dbReference>
<evidence type="ECO:0000256" key="5">
    <source>
        <dbReference type="ARBA" id="ARBA00022840"/>
    </source>
</evidence>
<dbReference type="HOGENOM" id="CLU_022950_1_1_9"/>
<protein>
    <recommendedName>
        <fullName evidence="8">Sulfate adenylyltransferase</fullName>
        <ecNumber evidence="8">2.7.7.4</ecNumber>
    </recommendedName>
    <alternativeName>
        <fullName evidence="8">ATP-sulfurylase</fullName>
    </alternativeName>
    <alternativeName>
        <fullName evidence="8">Sulfate adenylate transferase</fullName>
        <shortName evidence="8">SAT</shortName>
    </alternativeName>
</protein>
<sequence length="451" mass="48854">MTGWKGTGAGGTARGRAQGAGGPAAAGTGTHEARDAGHAAPQVEAPGSPRAAGPELGVDAGEEGLVPPHGGRLCRRLVDDPALAAERRAAAQAAGLPRLLLSPRERSDLELLATGALSPLEGFMTAEDYHGCVDAMRLASGLPWSLPVVLSVPPDQVEAVRRAPAVLLVDEGGRPCGLMEVRDVFRRDRQREAVLVFGTTDVAHPGVARLAGESDWCAGGPVVVFERQPTWAREWVLEPAETRRLFARRGWRLVAGFQTRNPLHRAHEYLQKCALEMVDGLLLHPLVGETKADDLPRHVVLESYRVAVRAYYPQERVVLAAFPAAMRYAGPREALFHALIRKNYGCSHFIVGRDHAGVGSYYDPYAAHRIFDRFAPEELGVIPLRFEHAFYCRRCGAMATVKTCPHPPADRLHLSGTRVRAMLRAGELPPPEFTRPEVAELLRDALAAQGA</sequence>
<keyword evidence="2 8" id="KW-0808">Transferase</keyword>
<dbReference type="EMBL" id="AENY02000002">
    <property type="protein sequence ID" value="EKP94821.1"/>
    <property type="molecule type" value="Genomic_DNA"/>
</dbReference>
<comment type="caution">
    <text evidence="12">The sequence shown here is derived from an EMBL/GenBank/DDBJ whole genome shotgun (WGS) entry which is preliminary data.</text>
</comment>
<dbReference type="STRING" id="867903.ThesuDRAFT_00527"/>
<dbReference type="OrthoDB" id="9804504at2"/>
<reference evidence="12" key="1">
    <citation type="submission" date="2010-10" db="EMBL/GenBank/DDBJ databases">
        <authorList>
            <consortium name="US DOE Joint Genome Institute (JGI-PGF)"/>
            <person name="Lucas S."/>
            <person name="Copeland A."/>
            <person name="Lapidus A."/>
            <person name="Bruce D."/>
            <person name="Goodwin L."/>
            <person name="Pitluck S."/>
            <person name="Kyrpides N."/>
            <person name="Mavromatis K."/>
            <person name="Detter J.C."/>
            <person name="Han C."/>
            <person name="Land M."/>
            <person name="Hauser L."/>
            <person name="Markowitz V."/>
            <person name="Cheng J.-F."/>
            <person name="Hugenholtz P."/>
            <person name="Woyke T."/>
            <person name="Wu D."/>
            <person name="Pukall R."/>
            <person name="Wahrenburg C."/>
            <person name="Brambilla E."/>
            <person name="Klenk H.-P."/>
            <person name="Eisen J.A."/>
        </authorList>
    </citation>
    <scope>NUCLEOTIDE SEQUENCE [LARGE SCALE GENOMIC DNA]</scope>
    <source>
        <strain evidence="12">DSM 13965</strain>
    </source>
</reference>
<dbReference type="GO" id="GO:0000103">
    <property type="term" value="P:sulfate assimilation"/>
    <property type="evidence" value="ECO:0007669"/>
    <property type="project" value="UniProtKB-UniRule"/>
</dbReference>
<evidence type="ECO:0000256" key="9">
    <source>
        <dbReference type="SAM" id="MobiDB-lite"/>
    </source>
</evidence>
<dbReference type="GO" id="GO:0070814">
    <property type="term" value="P:hydrogen sulfide biosynthetic process"/>
    <property type="evidence" value="ECO:0007669"/>
    <property type="project" value="UniProtKB-UniRule"/>
</dbReference>
<dbReference type="Pfam" id="PF14306">
    <property type="entry name" value="PUA_2"/>
    <property type="match status" value="1"/>
</dbReference>
<proteinExistence type="inferred from homology"/>
<dbReference type="Pfam" id="PF01747">
    <property type="entry name" value="ATP-sulfurylase"/>
    <property type="match status" value="1"/>
</dbReference>
<feature type="domain" description="Sulphate adenylyltransferase catalytic" evidence="10">
    <location>
        <begin position="235"/>
        <end position="444"/>
    </location>
</feature>
<dbReference type="NCBIfam" id="NF003166">
    <property type="entry name" value="PRK04149.1"/>
    <property type="match status" value="1"/>
</dbReference>
<evidence type="ECO:0000259" key="10">
    <source>
        <dbReference type="Pfam" id="PF01747"/>
    </source>
</evidence>
<evidence type="ECO:0000259" key="11">
    <source>
        <dbReference type="Pfam" id="PF14306"/>
    </source>
</evidence>
<feature type="domain" description="ATP-sulfurylase PUA-like" evidence="11">
    <location>
        <begin position="67"/>
        <end position="226"/>
    </location>
</feature>
<dbReference type="CDD" id="cd00517">
    <property type="entry name" value="ATPS"/>
    <property type="match status" value="1"/>
</dbReference>
<keyword evidence="5 8" id="KW-0067">ATP-binding</keyword>
<reference evidence="12" key="2">
    <citation type="submission" date="2012-10" db="EMBL/GenBank/DDBJ databases">
        <title>Improved high-quality draft of Thermaerobacter subterraneus C21, DSM 13965.</title>
        <authorList>
            <consortium name="DOE Joint Genome Institute"/>
            <person name="Eisen J."/>
            <person name="Huntemann M."/>
            <person name="Wei C.-L."/>
            <person name="Han J."/>
            <person name="Detter J.C."/>
            <person name="Han C."/>
            <person name="Tapia R."/>
            <person name="Chen A."/>
            <person name="Kyrpides N."/>
            <person name="Mavromatis K."/>
            <person name="Markowitz V."/>
            <person name="Szeto E."/>
            <person name="Ivanova N."/>
            <person name="Mikhailova N."/>
            <person name="Ovchinnikova G."/>
            <person name="Pagani I."/>
            <person name="Pati A."/>
            <person name="Goodwin L."/>
            <person name="Nordberg H.P."/>
            <person name="Cantor M.N."/>
            <person name="Hua S.X."/>
            <person name="Woyke T."/>
            <person name="Eisen J."/>
            <person name="Klenk H.-P."/>
        </authorList>
    </citation>
    <scope>NUCLEOTIDE SEQUENCE [LARGE SCALE GENOMIC DNA]</scope>
    <source>
        <strain evidence="12">DSM 13965</strain>
    </source>
</reference>
<evidence type="ECO:0000256" key="2">
    <source>
        <dbReference type="ARBA" id="ARBA00022679"/>
    </source>
</evidence>
<evidence type="ECO:0000313" key="12">
    <source>
        <dbReference type="EMBL" id="EKP94821.1"/>
    </source>
</evidence>
<dbReference type="HAMAP" id="MF_00066">
    <property type="entry name" value="Sulf_adenylyltr"/>
    <property type="match status" value="1"/>
</dbReference>
<dbReference type="Gene3D" id="3.40.50.620">
    <property type="entry name" value="HUPs"/>
    <property type="match status" value="1"/>
</dbReference>
<organism evidence="12 13">
    <name type="scientific">Thermaerobacter subterraneus DSM 13965</name>
    <dbReference type="NCBI Taxonomy" id="867903"/>
    <lineage>
        <taxon>Bacteria</taxon>
        <taxon>Bacillati</taxon>
        <taxon>Bacillota</taxon>
        <taxon>Clostridia</taxon>
        <taxon>Eubacteriales</taxon>
        <taxon>Clostridiales Family XVII. Incertae Sedis</taxon>
        <taxon>Thermaerobacter</taxon>
    </lineage>
</organism>
<dbReference type="AlphaFoldDB" id="K6QDN1"/>
<evidence type="ECO:0000256" key="7">
    <source>
        <dbReference type="ARBA" id="ARBA00049370"/>
    </source>
</evidence>
<dbReference type="Gene3D" id="3.10.400.10">
    <property type="entry name" value="Sulfate adenylyltransferase"/>
    <property type="match status" value="1"/>
</dbReference>
<dbReference type="SUPFAM" id="SSF88697">
    <property type="entry name" value="PUA domain-like"/>
    <property type="match status" value="1"/>
</dbReference>
<evidence type="ECO:0000256" key="6">
    <source>
        <dbReference type="ARBA" id="ARBA00037980"/>
    </source>
</evidence>
<feature type="compositionally biased region" description="Gly residues" evidence="9">
    <location>
        <begin position="1"/>
        <end position="24"/>
    </location>
</feature>
<dbReference type="PANTHER" id="PTHR43509:SF1">
    <property type="entry name" value="SULFATE ADENYLYLTRANSFERASE"/>
    <property type="match status" value="1"/>
</dbReference>
<dbReference type="InterPro" id="IPR020792">
    <property type="entry name" value="SO4_adenylyltransferase_pro"/>
</dbReference>
<evidence type="ECO:0000313" key="13">
    <source>
        <dbReference type="Proteomes" id="UP000005710"/>
    </source>
</evidence>
<dbReference type="UniPathway" id="UPA00140">
    <property type="reaction ID" value="UER00204"/>
</dbReference>
<evidence type="ECO:0000256" key="4">
    <source>
        <dbReference type="ARBA" id="ARBA00022741"/>
    </source>
</evidence>
<dbReference type="RefSeq" id="WP_006902806.1">
    <property type="nucleotide sequence ID" value="NZ_JH976535.1"/>
</dbReference>
<evidence type="ECO:0000256" key="3">
    <source>
        <dbReference type="ARBA" id="ARBA00022695"/>
    </source>
</evidence>
<comment type="pathway">
    <text evidence="1 8">Sulfur metabolism; hydrogen sulfide biosynthesis; sulfite from sulfate: step 1/3.</text>
</comment>